<evidence type="ECO:0000313" key="3">
    <source>
        <dbReference type="Proteomes" id="UP000028073"/>
    </source>
</evidence>
<dbReference type="STRING" id="1137799.GZ78_13520"/>
<dbReference type="InterPro" id="IPR007345">
    <property type="entry name" value="Polysacch_pyruvyl_Trfase"/>
</dbReference>
<keyword evidence="2" id="KW-0808">Transferase</keyword>
<name>A0A081NJ74_9GAMM</name>
<evidence type="ECO:0000313" key="2">
    <source>
        <dbReference type="EMBL" id="KEQ18497.1"/>
    </source>
</evidence>
<evidence type="ECO:0000259" key="1">
    <source>
        <dbReference type="Pfam" id="PF04230"/>
    </source>
</evidence>
<dbReference type="Pfam" id="PF04230">
    <property type="entry name" value="PS_pyruv_trans"/>
    <property type="match status" value="1"/>
</dbReference>
<protein>
    <submittedName>
        <fullName evidence="2">Pyruvyl transferase</fullName>
    </submittedName>
</protein>
<proteinExistence type="predicted"/>
<dbReference type="RefSeq" id="WP_034835892.1">
    <property type="nucleotide sequence ID" value="NZ_JOKH01000002.1"/>
</dbReference>
<dbReference type="OrthoDB" id="9803627at2"/>
<dbReference type="EMBL" id="JOKH01000002">
    <property type="protein sequence ID" value="KEQ18497.1"/>
    <property type="molecule type" value="Genomic_DNA"/>
</dbReference>
<accession>A0A081NJ74</accession>
<comment type="caution">
    <text evidence="2">The sequence shown here is derived from an EMBL/GenBank/DDBJ whole genome shotgun (WGS) entry which is preliminary data.</text>
</comment>
<gene>
    <name evidence="2" type="ORF">GZ78_13520</name>
</gene>
<feature type="domain" description="Polysaccharide pyruvyl transferase" evidence="1">
    <location>
        <begin position="55"/>
        <end position="186"/>
    </location>
</feature>
<dbReference type="Proteomes" id="UP000028073">
    <property type="component" value="Unassembled WGS sequence"/>
</dbReference>
<reference evidence="2 3" key="1">
    <citation type="submission" date="2014-06" db="EMBL/GenBank/DDBJ databases">
        <title>Whole Genome Sequences of Three Symbiotic Endozoicomonas Bacteria.</title>
        <authorList>
            <person name="Neave M.J."/>
            <person name="Apprill A."/>
            <person name="Voolstra C.R."/>
        </authorList>
    </citation>
    <scope>NUCLEOTIDE SEQUENCE [LARGE SCALE GENOMIC DNA]</scope>
    <source>
        <strain evidence="2 3">DSM 25634</strain>
    </source>
</reference>
<organism evidence="2 3">
    <name type="scientific">Endozoicomonas numazuensis</name>
    <dbReference type="NCBI Taxonomy" id="1137799"/>
    <lineage>
        <taxon>Bacteria</taxon>
        <taxon>Pseudomonadati</taxon>
        <taxon>Pseudomonadota</taxon>
        <taxon>Gammaproteobacteria</taxon>
        <taxon>Oceanospirillales</taxon>
        <taxon>Endozoicomonadaceae</taxon>
        <taxon>Endozoicomonas</taxon>
    </lineage>
</organism>
<dbReference type="AlphaFoldDB" id="A0A081NJ74"/>
<sequence length="292" mass="32753">MKLTYYRGEVPNFGDELNSILWDELIEPGFFNDDDSQLFLGVGSIIWNDFNPAAKKLVVGSGYGGYTDLPDVHDGNWQFCFVRGPRTASRLGLEQNLAITDSAILTHFVARPSMEKKFKASFMPHFQSIERGNWERACELAGIHFIDPRAEVRKVLDDIQQSELLISEAMHGAILADTLRTPWLAVEPLASLHRNKWYDWSESLGMTLEFRSMPVSSIRDLWAKTAGGTGLGRKSQLAERVLSFTQHYFVKDAASRLSHLSKESGFLSNEATFKSRAHQAIDALSTVAPVKV</sequence>
<dbReference type="eggNOG" id="COG2327">
    <property type="taxonomic scope" value="Bacteria"/>
</dbReference>
<keyword evidence="3" id="KW-1185">Reference proteome</keyword>
<dbReference type="GO" id="GO:0016740">
    <property type="term" value="F:transferase activity"/>
    <property type="evidence" value="ECO:0007669"/>
    <property type="project" value="UniProtKB-KW"/>
</dbReference>